<dbReference type="Proteomes" id="UP000027153">
    <property type="component" value="Unassembled WGS sequence"/>
</dbReference>
<dbReference type="SMART" id="SM00567">
    <property type="entry name" value="EZ_HEAT"/>
    <property type="match status" value="1"/>
</dbReference>
<keyword evidence="3" id="KW-1185">Reference proteome</keyword>
<gene>
    <name evidence="2" type="ORF">ANME2D_02966</name>
</gene>
<dbReference type="InterPro" id="IPR011989">
    <property type="entry name" value="ARM-like"/>
</dbReference>
<keyword evidence="2" id="KW-0456">Lyase</keyword>
<reference evidence="2 3" key="1">
    <citation type="journal article" date="2013" name="Nature">
        <title>Anaerobic oxidation of methane coupled to nitrate reduction in a novel archaeal lineage.</title>
        <authorList>
            <person name="Haroon M.F."/>
            <person name="Hu S."/>
            <person name="Shi Y."/>
            <person name="Imelfort M."/>
            <person name="Keller J."/>
            <person name="Hugenholtz P."/>
            <person name="Yuan Z."/>
            <person name="Tyson G.W."/>
        </authorList>
    </citation>
    <scope>NUCLEOTIDE SEQUENCE [LARGE SCALE GENOMIC DNA]</scope>
    <source>
        <strain evidence="2 3">ANME-2d</strain>
    </source>
</reference>
<sequence>MGADRVENNNVYLPKLINSLKTHPRPQKRKEVAWLLGEIIESLRSDPDIYVRAAAAEALGKIGSKKAIPILEQASVFDMVPVRKSALEALERISNDTGKGNRSNDRERMTAD</sequence>
<protein>
    <submittedName>
        <fullName evidence="2">PBS lyase HEAT-like repeat protein</fullName>
    </submittedName>
</protein>
<evidence type="ECO:0000256" key="1">
    <source>
        <dbReference type="SAM" id="MobiDB-lite"/>
    </source>
</evidence>
<feature type="compositionally biased region" description="Basic and acidic residues" evidence="1">
    <location>
        <begin position="102"/>
        <end position="112"/>
    </location>
</feature>
<name>A0A062V591_9EURY</name>
<evidence type="ECO:0000313" key="3">
    <source>
        <dbReference type="Proteomes" id="UP000027153"/>
    </source>
</evidence>
<dbReference type="InterPro" id="IPR004155">
    <property type="entry name" value="PBS_lyase_HEAT"/>
</dbReference>
<dbReference type="EMBL" id="JMIY01000007">
    <property type="protein sequence ID" value="KCZ70939.1"/>
    <property type="molecule type" value="Genomic_DNA"/>
</dbReference>
<dbReference type="OrthoDB" id="142930at2157"/>
<organism evidence="2 3">
    <name type="scientific">Candidatus Methanoperedens nitratireducens</name>
    <dbReference type="NCBI Taxonomy" id="1392998"/>
    <lineage>
        <taxon>Archaea</taxon>
        <taxon>Methanobacteriati</taxon>
        <taxon>Methanobacteriota</taxon>
        <taxon>Stenosarchaea group</taxon>
        <taxon>Methanomicrobia</taxon>
        <taxon>Methanosarcinales</taxon>
        <taxon>ANME-2 cluster</taxon>
        <taxon>Candidatus Methanoperedentaceae</taxon>
        <taxon>Candidatus Methanoperedens</taxon>
    </lineage>
</organism>
<dbReference type="InterPro" id="IPR016024">
    <property type="entry name" value="ARM-type_fold"/>
</dbReference>
<dbReference type="SUPFAM" id="SSF48371">
    <property type="entry name" value="ARM repeat"/>
    <property type="match status" value="1"/>
</dbReference>
<dbReference type="AlphaFoldDB" id="A0A062V591"/>
<dbReference type="GO" id="GO:0016829">
    <property type="term" value="F:lyase activity"/>
    <property type="evidence" value="ECO:0007669"/>
    <property type="project" value="UniProtKB-KW"/>
</dbReference>
<comment type="caution">
    <text evidence="2">The sequence shown here is derived from an EMBL/GenBank/DDBJ whole genome shotgun (WGS) entry which is preliminary data.</text>
</comment>
<dbReference type="Pfam" id="PF13646">
    <property type="entry name" value="HEAT_2"/>
    <property type="match status" value="1"/>
</dbReference>
<dbReference type="RefSeq" id="WP_048092973.1">
    <property type="nucleotide sequence ID" value="NZ_JMIY01000007.1"/>
</dbReference>
<feature type="region of interest" description="Disordered" evidence="1">
    <location>
        <begin position="91"/>
        <end position="112"/>
    </location>
</feature>
<dbReference type="Gene3D" id="1.25.10.10">
    <property type="entry name" value="Leucine-rich Repeat Variant"/>
    <property type="match status" value="1"/>
</dbReference>
<accession>A0A062V591</accession>
<proteinExistence type="predicted"/>
<evidence type="ECO:0000313" key="2">
    <source>
        <dbReference type="EMBL" id="KCZ70939.1"/>
    </source>
</evidence>